<comment type="similarity">
    <text evidence="2 10">Belongs to the ABC-4 integral membrane protein family. FtsX subfamily.</text>
</comment>
<comment type="function">
    <text evidence="10">Required for cell division and gliding motility.</text>
</comment>
<feature type="domain" description="ABC3 transporter permease C-terminal" evidence="12">
    <location>
        <begin position="169"/>
        <end position="284"/>
    </location>
</feature>
<name>A0AAV5ANZ1_9FLAO</name>
<dbReference type="GO" id="GO:0005886">
    <property type="term" value="C:plasma membrane"/>
    <property type="evidence" value="ECO:0007669"/>
    <property type="project" value="UniProtKB-SubCell"/>
</dbReference>
<dbReference type="PANTHER" id="PTHR47755">
    <property type="entry name" value="CELL DIVISION PROTEIN FTSX"/>
    <property type="match status" value="1"/>
</dbReference>
<feature type="transmembrane region" description="Helical" evidence="11">
    <location>
        <begin position="160"/>
        <end position="182"/>
    </location>
</feature>
<keyword evidence="5 10" id="KW-0132">Cell division</keyword>
<organism evidence="14 16">
    <name type="scientific">Capnocytophaga catalasegens</name>
    <dbReference type="NCBI Taxonomy" id="1004260"/>
    <lineage>
        <taxon>Bacteria</taxon>
        <taxon>Pseudomonadati</taxon>
        <taxon>Bacteroidota</taxon>
        <taxon>Flavobacteriia</taxon>
        <taxon>Flavobacteriales</taxon>
        <taxon>Flavobacteriaceae</taxon>
        <taxon>Capnocytophaga</taxon>
    </lineage>
</organism>
<keyword evidence="9 10" id="KW-0131">Cell cycle</keyword>
<evidence type="ECO:0000313" key="14">
    <source>
        <dbReference type="EMBL" id="GJM49063.1"/>
    </source>
</evidence>
<dbReference type="PIRSF" id="PIRSF003097">
    <property type="entry name" value="FtsX"/>
    <property type="match status" value="1"/>
</dbReference>
<dbReference type="EMBL" id="BQKB01000011">
    <property type="protein sequence ID" value="GJM52324.1"/>
    <property type="molecule type" value="Genomic_DNA"/>
</dbReference>
<gene>
    <name evidence="14" type="primary">ftsX</name>
    <name evidence="14" type="ORF">RCZ15_00390</name>
    <name evidence="15" type="ORF">RCZ16_06420</name>
</gene>
<sequence>MNNPLEQYNRRKLISSYFSVTLSITLVLFLLGALGFLVLNTQNITNSFKEQMLITIFLKNEAKDADIEQLQKTLSVAEYSKSVHFISKEKAAEVYSEELGEDFVSFIGDNPLRNSFDLHLKADYVNPQQIVEIAENITQNPSVSEVSYDKPMIAKIHDNISKISVIILSISGIFTLVAILLINSSIRLSVYSKRFIIKTMQLVGATKNFIRKPFILTNIMLGIIGAILACGALFVCLYYVNLYLPDLQLFSNTQNFSIVFGGLFLLGIFISWFSTFFAAQRFLNLHTDDLYI</sequence>
<evidence type="ECO:0000256" key="11">
    <source>
        <dbReference type="SAM" id="Phobius"/>
    </source>
</evidence>
<comment type="subcellular location">
    <subcellularLocation>
        <location evidence="10">Cell inner membrane</location>
    </subcellularLocation>
    <subcellularLocation>
        <location evidence="1">Cell membrane</location>
        <topology evidence="1">Multi-pass membrane protein</topology>
    </subcellularLocation>
</comment>
<proteinExistence type="inferred from homology"/>
<evidence type="ECO:0000256" key="2">
    <source>
        <dbReference type="ARBA" id="ARBA00007379"/>
    </source>
</evidence>
<feature type="domain" description="FtsX extracellular" evidence="13">
    <location>
        <begin position="54"/>
        <end position="146"/>
    </location>
</feature>
<feature type="transmembrane region" description="Helical" evidence="11">
    <location>
        <begin position="20"/>
        <end position="39"/>
    </location>
</feature>
<evidence type="ECO:0000259" key="13">
    <source>
        <dbReference type="Pfam" id="PF18075"/>
    </source>
</evidence>
<accession>A0AAV5ANZ1</accession>
<evidence type="ECO:0000313" key="15">
    <source>
        <dbReference type="EMBL" id="GJM52324.1"/>
    </source>
</evidence>
<reference evidence="14 17" key="1">
    <citation type="submission" date="2021-11" db="EMBL/GenBank/DDBJ databases">
        <title>Draft genome sequence of Capnocytophaga sp. strain KC07075 isolated from cat oral cavity.</title>
        <authorList>
            <person name="Suzuki M."/>
            <person name="Imaoka K."/>
            <person name="Kimura M."/>
            <person name="Morikawa S."/>
            <person name="Maeda K."/>
        </authorList>
    </citation>
    <scope>NUCLEOTIDE SEQUENCE</scope>
    <source>
        <strain evidence="14">KC07075</strain>
        <strain evidence="15 17">KC07079</strain>
    </source>
</reference>
<dbReference type="PANTHER" id="PTHR47755:SF1">
    <property type="entry name" value="CELL DIVISION PROTEIN FTSX"/>
    <property type="match status" value="1"/>
</dbReference>
<keyword evidence="17" id="KW-1185">Reference proteome</keyword>
<keyword evidence="8 10" id="KW-0472">Membrane</keyword>
<evidence type="ECO:0000256" key="10">
    <source>
        <dbReference type="PIRNR" id="PIRNR003097"/>
    </source>
</evidence>
<evidence type="ECO:0000256" key="4">
    <source>
        <dbReference type="ARBA" id="ARBA00022475"/>
    </source>
</evidence>
<evidence type="ECO:0000256" key="1">
    <source>
        <dbReference type="ARBA" id="ARBA00004651"/>
    </source>
</evidence>
<dbReference type="EMBL" id="BQKA01000001">
    <property type="protein sequence ID" value="GJM49063.1"/>
    <property type="molecule type" value="Genomic_DNA"/>
</dbReference>
<dbReference type="Pfam" id="PF18075">
    <property type="entry name" value="FtsX_ECD"/>
    <property type="match status" value="1"/>
</dbReference>
<dbReference type="InterPro" id="IPR040690">
    <property type="entry name" value="FtsX_ECD"/>
</dbReference>
<evidence type="ECO:0000259" key="12">
    <source>
        <dbReference type="Pfam" id="PF02687"/>
    </source>
</evidence>
<dbReference type="InterPro" id="IPR004513">
    <property type="entry name" value="FtsX"/>
</dbReference>
<dbReference type="GO" id="GO:0051301">
    <property type="term" value="P:cell division"/>
    <property type="evidence" value="ECO:0007669"/>
    <property type="project" value="UniProtKB-KW"/>
</dbReference>
<dbReference type="InterPro" id="IPR003838">
    <property type="entry name" value="ABC3_permease_C"/>
</dbReference>
<evidence type="ECO:0000313" key="17">
    <source>
        <dbReference type="Proteomes" id="UP001208692"/>
    </source>
</evidence>
<keyword evidence="6 11" id="KW-0812">Transmembrane</keyword>
<keyword evidence="10" id="KW-0997">Cell inner membrane</keyword>
<dbReference type="Pfam" id="PF02687">
    <property type="entry name" value="FtsX"/>
    <property type="match status" value="1"/>
</dbReference>
<evidence type="ECO:0000256" key="7">
    <source>
        <dbReference type="ARBA" id="ARBA00022989"/>
    </source>
</evidence>
<feature type="transmembrane region" description="Helical" evidence="11">
    <location>
        <begin position="256"/>
        <end position="279"/>
    </location>
</feature>
<dbReference type="Proteomes" id="UP001207736">
    <property type="component" value="Unassembled WGS sequence"/>
</dbReference>
<evidence type="ECO:0000313" key="16">
    <source>
        <dbReference type="Proteomes" id="UP001207736"/>
    </source>
</evidence>
<evidence type="ECO:0000256" key="8">
    <source>
        <dbReference type="ARBA" id="ARBA00023136"/>
    </source>
</evidence>
<comment type="caution">
    <text evidence="14">The sequence shown here is derived from an EMBL/GenBank/DDBJ whole genome shotgun (WGS) entry which is preliminary data.</text>
</comment>
<feature type="transmembrane region" description="Helical" evidence="11">
    <location>
        <begin position="219"/>
        <end position="244"/>
    </location>
</feature>
<evidence type="ECO:0000256" key="9">
    <source>
        <dbReference type="ARBA" id="ARBA00023306"/>
    </source>
</evidence>
<keyword evidence="7 11" id="KW-1133">Transmembrane helix</keyword>
<dbReference type="Gene3D" id="3.30.70.3040">
    <property type="match status" value="1"/>
</dbReference>
<evidence type="ECO:0000256" key="5">
    <source>
        <dbReference type="ARBA" id="ARBA00022618"/>
    </source>
</evidence>
<keyword evidence="4 10" id="KW-1003">Cell membrane</keyword>
<dbReference type="RefSeq" id="WP_264844988.1">
    <property type="nucleotide sequence ID" value="NZ_BPMA01000002.1"/>
</dbReference>
<evidence type="ECO:0000256" key="6">
    <source>
        <dbReference type="ARBA" id="ARBA00022692"/>
    </source>
</evidence>
<dbReference type="Proteomes" id="UP001208692">
    <property type="component" value="Unassembled WGS sequence"/>
</dbReference>
<protein>
    <recommendedName>
        <fullName evidence="3 10">Cell division protein FtsX</fullName>
    </recommendedName>
</protein>
<dbReference type="AlphaFoldDB" id="A0AAV5ANZ1"/>
<evidence type="ECO:0000256" key="3">
    <source>
        <dbReference type="ARBA" id="ARBA00021907"/>
    </source>
</evidence>